<dbReference type="PANTHER" id="PTHR38590">
    <property type="entry name" value="BLL0828 PROTEIN"/>
    <property type="match status" value="1"/>
</dbReference>
<dbReference type="InterPro" id="IPR007569">
    <property type="entry name" value="DUF559"/>
</dbReference>
<dbReference type="AlphaFoldDB" id="A0A1R3VMI5"/>
<gene>
    <name evidence="2" type="ORF">BQ8794_80005</name>
</gene>
<dbReference type="STRING" id="1631249.BQ8794_80005"/>
<dbReference type="EMBL" id="FTPD01000078">
    <property type="protein sequence ID" value="SIT59671.1"/>
    <property type="molecule type" value="Genomic_DNA"/>
</dbReference>
<dbReference type="Proteomes" id="UP000188388">
    <property type="component" value="Unassembled WGS sequence"/>
</dbReference>
<evidence type="ECO:0000313" key="3">
    <source>
        <dbReference type="Proteomes" id="UP000188388"/>
    </source>
</evidence>
<name>A0A1R3VMI5_9HYPH</name>
<evidence type="ECO:0000313" key="2">
    <source>
        <dbReference type="EMBL" id="SIT59671.1"/>
    </source>
</evidence>
<dbReference type="CDD" id="cd01038">
    <property type="entry name" value="Endonuclease_DUF559"/>
    <property type="match status" value="1"/>
</dbReference>
<dbReference type="InterPro" id="IPR047216">
    <property type="entry name" value="Endonuclease_DUF559_bact"/>
</dbReference>
<organism evidence="2 3">
    <name type="scientific">Mesorhizobium prunaredense</name>
    <dbReference type="NCBI Taxonomy" id="1631249"/>
    <lineage>
        <taxon>Bacteria</taxon>
        <taxon>Pseudomonadati</taxon>
        <taxon>Pseudomonadota</taxon>
        <taxon>Alphaproteobacteria</taxon>
        <taxon>Hyphomicrobiales</taxon>
        <taxon>Phyllobacteriaceae</taxon>
        <taxon>Mesorhizobium</taxon>
    </lineage>
</organism>
<dbReference type="Gene3D" id="3.40.960.10">
    <property type="entry name" value="VSR Endonuclease"/>
    <property type="match status" value="1"/>
</dbReference>
<dbReference type="Pfam" id="PF04480">
    <property type="entry name" value="DUF559"/>
    <property type="match status" value="1"/>
</dbReference>
<keyword evidence="3" id="KW-1185">Reference proteome</keyword>
<protein>
    <recommendedName>
        <fullName evidence="1">DUF559 domain-containing protein</fullName>
    </recommendedName>
</protein>
<dbReference type="SUPFAM" id="SSF52980">
    <property type="entry name" value="Restriction endonuclease-like"/>
    <property type="match status" value="1"/>
</dbReference>
<proteinExistence type="predicted"/>
<dbReference type="PANTHER" id="PTHR38590:SF1">
    <property type="entry name" value="BLL0828 PROTEIN"/>
    <property type="match status" value="1"/>
</dbReference>
<accession>A0A1R3VMI5</accession>
<reference evidence="3" key="1">
    <citation type="submission" date="2017-01" db="EMBL/GenBank/DDBJ databases">
        <authorList>
            <person name="Brunel B."/>
        </authorList>
    </citation>
    <scope>NUCLEOTIDE SEQUENCE [LARGE SCALE GENOMIC DNA]</scope>
</reference>
<dbReference type="InterPro" id="IPR011335">
    <property type="entry name" value="Restrct_endonuc-II-like"/>
</dbReference>
<evidence type="ECO:0000259" key="1">
    <source>
        <dbReference type="Pfam" id="PF04480"/>
    </source>
</evidence>
<feature type="domain" description="DUF559" evidence="1">
    <location>
        <begin position="2"/>
        <end position="85"/>
    </location>
</feature>
<sequence>MELRDRRLNGHKFVRQFPIGSYFADFACRECQLVVEVDASQHVGSNHDRIRDRFIVSNGWSMLRFWNVDVLKDCEEVLETILAAIEGRLERRIETHDLRFVAAKGYGETYP</sequence>